<sequence>EHTSGINCEMCQIGYYRPNGVPPDATEPCVPCDCNIHGSTGFCTPDDSYTHMGKGNNGMRIAYGEEQYSGQEAEITVPLHENGWYHVRQEIQDIPTRLRRTEFRGDAVTRVQMMNVLADLKYLMIRAQYHSEQIEGSLQAAILSVGEVASGGESNNLVEVCECPEGYAGLSCESCAWGYVKLIKNGSDYQDHHVCVRCDCNGHAGTCDLTLGECT</sequence>
<evidence type="ECO:0000256" key="3">
    <source>
        <dbReference type="ARBA" id="ARBA00023157"/>
    </source>
</evidence>
<dbReference type="GO" id="GO:0009888">
    <property type="term" value="P:tissue development"/>
    <property type="evidence" value="ECO:0007669"/>
    <property type="project" value="TreeGrafter"/>
</dbReference>
<accession>A0AAJ7RYT2</accession>
<dbReference type="Pfam" id="PF00053">
    <property type="entry name" value="EGF_laminin"/>
    <property type="match status" value="1"/>
</dbReference>
<evidence type="ECO:0000313" key="7">
    <source>
        <dbReference type="Proteomes" id="UP000694925"/>
    </source>
</evidence>
<dbReference type="GeneID" id="113464172"/>
<keyword evidence="2" id="KW-0677">Repeat</keyword>
<dbReference type="KEGG" id="ccal:113464172"/>
<dbReference type="GO" id="GO:0007411">
    <property type="term" value="P:axon guidance"/>
    <property type="evidence" value="ECO:0007669"/>
    <property type="project" value="TreeGrafter"/>
</dbReference>
<dbReference type="InterPro" id="IPR000034">
    <property type="entry name" value="Laminin_IV"/>
</dbReference>
<reference evidence="8" key="1">
    <citation type="submission" date="2025-08" db="UniProtKB">
        <authorList>
            <consortium name="RefSeq"/>
        </authorList>
    </citation>
    <scope>IDENTIFICATION</scope>
    <source>
        <tissue evidence="8">Whole body</tissue>
    </source>
</reference>
<dbReference type="Pfam" id="PF00052">
    <property type="entry name" value="Laminin_B"/>
    <property type="match status" value="1"/>
</dbReference>
<keyword evidence="5" id="KW-0424">Laminin EGF-like domain</keyword>
<evidence type="ECO:0000256" key="2">
    <source>
        <dbReference type="ARBA" id="ARBA00022737"/>
    </source>
</evidence>
<dbReference type="PROSITE" id="PS01248">
    <property type="entry name" value="EGF_LAM_1"/>
    <property type="match status" value="1"/>
</dbReference>
<proteinExistence type="predicted"/>
<keyword evidence="3" id="KW-1015">Disulfide bond</keyword>
<evidence type="ECO:0000256" key="1">
    <source>
        <dbReference type="ARBA" id="ARBA00022729"/>
    </source>
</evidence>
<keyword evidence="4" id="KW-0325">Glycoprotein</keyword>
<organism evidence="7 8">
    <name type="scientific">Ceratina calcarata</name>
    <dbReference type="NCBI Taxonomy" id="156304"/>
    <lineage>
        <taxon>Eukaryota</taxon>
        <taxon>Metazoa</taxon>
        <taxon>Ecdysozoa</taxon>
        <taxon>Arthropoda</taxon>
        <taxon>Hexapoda</taxon>
        <taxon>Insecta</taxon>
        <taxon>Pterygota</taxon>
        <taxon>Neoptera</taxon>
        <taxon>Endopterygota</taxon>
        <taxon>Hymenoptera</taxon>
        <taxon>Apocrita</taxon>
        <taxon>Aculeata</taxon>
        <taxon>Apoidea</taxon>
        <taxon>Anthophila</taxon>
        <taxon>Apidae</taxon>
        <taxon>Ceratina</taxon>
        <taxon>Zadontomerus</taxon>
    </lineage>
</organism>
<dbReference type="PANTHER" id="PTHR10574">
    <property type="entry name" value="NETRIN/LAMININ-RELATED"/>
    <property type="match status" value="1"/>
</dbReference>
<dbReference type="RefSeq" id="XP_026668278.1">
    <property type="nucleotide sequence ID" value="XM_026812477.1"/>
</dbReference>
<feature type="domain" description="Laminin EGF-like" evidence="6">
    <location>
        <begin position="161"/>
        <end position="195"/>
    </location>
</feature>
<keyword evidence="7" id="KW-1185">Reference proteome</keyword>
<dbReference type="InterPro" id="IPR002049">
    <property type="entry name" value="LE_dom"/>
</dbReference>
<name>A0AAJ7RYT2_9HYME</name>
<feature type="non-terminal residue" evidence="8">
    <location>
        <position position="1"/>
    </location>
</feature>
<dbReference type="GO" id="GO:0009887">
    <property type="term" value="P:animal organ morphogenesis"/>
    <property type="evidence" value="ECO:0007669"/>
    <property type="project" value="TreeGrafter"/>
</dbReference>
<dbReference type="GO" id="GO:0005604">
    <property type="term" value="C:basement membrane"/>
    <property type="evidence" value="ECO:0007669"/>
    <property type="project" value="TreeGrafter"/>
</dbReference>
<dbReference type="AlphaFoldDB" id="A0AAJ7RYT2"/>
<evidence type="ECO:0000256" key="4">
    <source>
        <dbReference type="ARBA" id="ARBA00023180"/>
    </source>
</evidence>
<feature type="non-terminal residue" evidence="8">
    <location>
        <position position="215"/>
    </location>
</feature>
<evidence type="ECO:0000259" key="6">
    <source>
        <dbReference type="PROSITE" id="PS01248"/>
    </source>
</evidence>
<dbReference type="Gene3D" id="2.10.25.10">
    <property type="entry name" value="Laminin"/>
    <property type="match status" value="1"/>
</dbReference>
<dbReference type="GO" id="GO:0005201">
    <property type="term" value="F:extracellular matrix structural constituent"/>
    <property type="evidence" value="ECO:0007669"/>
    <property type="project" value="TreeGrafter"/>
</dbReference>
<dbReference type="Proteomes" id="UP000694925">
    <property type="component" value="Unplaced"/>
</dbReference>
<protein>
    <submittedName>
        <fullName evidence="8">Laminin subunit alpha-1-like</fullName>
    </submittedName>
</protein>
<evidence type="ECO:0000256" key="5">
    <source>
        <dbReference type="ARBA" id="ARBA00023292"/>
    </source>
</evidence>
<gene>
    <name evidence="8" type="primary">LOC113464172</name>
</gene>
<dbReference type="PANTHER" id="PTHR10574:SF406">
    <property type="entry name" value="LAMININ SUBUNIT ALPHA 5"/>
    <property type="match status" value="1"/>
</dbReference>
<dbReference type="InterPro" id="IPR050440">
    <property type="entry name" value="Laminin/Netrin_ECM"/>
</dbReference>
<dbReference type="Gene3D" id="2.170.300.10">
    <property type="entry name" value="Tie2 ligand-binding domain superfamily"/>
    <property type="match status" value="1"/>
</dbReference>
<evidence type="ECO:0000313" key="8">
    <source>
        <dbReference type="RefSeq" id="XP_026668278.1"/>
    </source>
</evidence>
<keyword evidence="1" id="KW-0732">Signal</keyword>